<feature type="chain" id="PRO_5016320424" evidence="5">
    <location>
        <begin position="24"/>
        <end position="170"/>
    </location>
</feature>
<dbReference type="InterPro" id="IPR008966">
    <property type="entry name" value="Adhesion_dom_sf"/>
</dbReference>
<dbReference type="PANTHER" id="PTHR33420">
    <property type="entry name" value="FIMBRIAL SUBUNIT ELFA-RELATED"/>
    <property type="match status" value="1"/>
</dbReference>
<gene>
    <name evidence="6" type="ORF">ACZ87_00639</name>
</gene>
<evidence type="ECO:0000256" key="5">
    <source>
        <dbReference type="SAM" id="SignalP"/>
    </source>
</evidence>
<comment type="subcellular location">
    <subcellularLocation>
        <location evidence="1">Fimbrium</location>
    </subcellularLocation>
</comment>
<dbReference type="Proteomes" id="UP000244334">
    <property type="component" value="Unassembled WGS sequence"/>
</dbReference>
<dbReference type="SUPFAM" id="SSF49401">
    <property type="entry name" value="Bacterial adhesins"/>
    <property type="match status" value="1"/>
</dbReference>
<keyword evidence="3 5" id="KW-0732">Signal</keyword>
<evidence type="ECO:0000256" key="2">
    <source>
        <dbReference type="ARBA" id="ARBA00006671"/>
    </source>
</evidence>
<comment type="caution">
    <text evidence="6">The sequence shown here is derived from an EMBL/GenBank/DDBJ whole genome shotgun (WGS) entry which is preliminary data.</text>
</comment>
<dbReference type="InterPro" id="IPR050263">
    <property type="entry name" value="Bact_Fimbrial_Adh_Pro"/>
</dbReference>
<name>A0A328TXL4_9GAMM</name>
<dbReference type="AlphaFoldDB" id="A0A328TXL4"/>
<evidence type="ECO:0000313" key="6">
    <source>
        <dbReference type="EMBL" id="RAP72534.1"/>
    </source>
</evidence>
<dbReference type="GO" id="GO:0009289">
    <property type="term" value="C:pilus"/>
    <property type="evidence" value="ECO:0007669"/>
    <property type="project" value="UniProtKB-SubCell"/>
</dbReference>
<dbReference type="RefSeq" id="WP_276325370.1">
    <property type="nucleotide sequence ID" value="NZ_LJAM02000028.1"/>
</dbReference>
<reference evidence="6" key="1">
    <citation type="submission" date="2018-04" db="EMBL/GenBank/DDBJ databases">
        <title>Genomes of the Obligate Erwinia dacicola and Facultative Enterobacter sp. OLF Endosymbionts of the Olive Fruit fly, Bactrocera oleae.</title>
        <authorList>
            <person name="Estes A.M."/>
            <person name="Hearn D.J."/>
            <person name="Agarwal S."/>
            <person name="Pierson E.A."/>
            <person name="Dunning-Hotopp J.C."/>
        </authorList>
    </citation>
    <scope>NUCLEOTIDE SEQUENCE [LARGE SCALE GENOMIC DNA]</scope>
    <source>
        <strain evidence="6">Oroville</strain>
    </source>
</reference>
<comment type="similarity">
    <text evidence="2">Belongs to the fimbrial protein family.</text>
</comment>
<accession>A0A328TXL4</accession>
<proteinExistence type="inferred from homology"/>
<evidence type="ECO:0000313" key="7">
    <source>
        <dbReference type="Proteomes" id="UP000244334"/>
    </source>
</evidence>
<dbReference type="Gene3D" id="2.60.40.1090">
    <property type="entry name" value="Fimbrial-type adhesion domain"/>
    <property type="match status" value="1"/>
</dbReference>
<evidence type="ECO:0000256" key="4">
    <source>
        <dbReference type="ARBA" id="ARBA00023263"/>
    </source>
</evidence>
<keyword evidence="7" id="KW-1185">Reference proteome</keyword>
<dbReference type="EMBL" id="LJAM02000028">
    <property type="protein sequence ID" value="RAP72534.1"/>
    <property type="molecule type" value="Genomic_DNA"/>
</dbReference>
<feature type="signal peptide" evidence="5">
    <location>
        <begin position="1"/>
        <end position="23"/>
    </location>
</feature>
<organism evidence="6 7">
    <name type="scientific">Candidatus Erwinia dacicola</name>
    <dbReference type="NCBI Taxonomy" id="252393"/>
    <lineage>
        <taxon>Bacteria</taxon>
        <taxon>Pseudomonadati</taxon>
        <taxon>Pseudomonadota</taxon>
        <taxon>Gammaproteobacteria</taxon>
        <taxon>Enterobacterales</taxon>
        <taxon>Erwiniaceae</taxon>
        <taxon>Erwinia</taxon>
    </lineage>
</organism>
<dbReference type="GO" id="GO:0043709">
    <property type="term" value="P:cell adhesion involved in single-species biofilm formation"/>
    <property type="evidence" value="ECO:0007669"/>
    <property type="project" value="TreeGrafter"/>
</dbReference>
<dbReference type="PANTHER" id="PTHR33420:SF3">
    <property type="entry name" value="FIMBRIAL SUBUNIT ELFA"/>
    <property type="match status" value="1"/>
</dbReference>
<sequence length="170" mass="17366">MIKGIIALAPAALIVAMTGNAQAAFQADVTLQGTIVDTTCEVTANHGAATLNVGSYDKTQFTAAKKKVGNEPLSVTLTNCSAEAKGALQVTGVVGAENNVFLSDVGQTVGFMLTKEDNTTVVVNGTSIPVTAGKDGTLTYTFNAGMAVLNQGAVQPGSYHAPIKISYVNN</sequence>
<evidence type="ECO:0000256" key="3">
    <source>
        <dbReference type="ARBA" id="ARBA00022729"/>
    </source>
</evidence>
<dbReference type="InterPro" id="IPR036937">
    <property type="entry name" value="Adhesion_dom_fimbrial_sf"/>
</dbReference>
<protein>
    <submittedName>
        <fullName evidence="6">Fimbrial family protein</fullName>
    </submittedName>
</protein>
<keyword evidence="4" id="KW-0281">Fimbrium</keyword>
<evidence type="ECO:0000256" key="1">
    <source>
        <dbReference type="ARBA" id="ARBA00004561"/>
    </source>
</evidence>